<dbReference type="PANTHER" id="PTHR11228:SF7">
    <property type="entry name" value="PQQA PEPTIDE CYCLASE"/>
    <property type="match status" value="1"/>
</dbReference>
<dbReference type="SFLD" id="SFLDS00029">
    <property type="entry name" value="Radical_SAM"/>
    <property type="match status" value="1"/>
</dbReference>
<dbReference type="SFLD" id="SFLDG01067">
    <property type="entry name" value="SPASM/twitch_domain_containing"/>
    <property type="match status" value="1"/>
</dbReference>
<evidence type="ECO:0000256" key="2">
    <source>
        <dbReference type="ARBA" id="ARBA00022723"/>
    </source>
</evidence>
<protein>
    <recommendedName>
        <fullName evidence="5">Radical SAM core domain-containing protein</fullName>
    </recommendedName>
</protein>
<dbReference type="InterPro" id="IPR058240">
    <property type="entry name" value="rSAM_sf"/>
</dbReference>
<dbReference type="InterPro" id="IPR050377">
    <property type="entry name" value="Radical_SAM_PqqE_MftC-like"/>
</dbReference>
<evidence type="ECO:0000259" key="5">
    <source>
        <dbReference type="PROSITE" id="PS51918"/>
    </source>
</evidence>
<keyword evidence="1" id="KW-0949">S-adenosyl-L-methionine</keyword>
<dbReference type="Pfam" id="PF04055">
    <property type="entry name" value="Radical_SAM"/>
    <property type="match status" value="1"/>
</dbReference>
<evidence type="ECO:0000313" key="6">
    <source>
        <dbReference type="EMBL" id="PNR99235.1"/>
    </source>
</evidence>
<dbReference type="GO" id="GO:0003824">
    <property type="term" value="F:catalytic activity"/>
    <property type="evidence" value="ECO:0007669"/>
    <property type="project" value="InterPro"/>
</dbReference>
<proteinExistence type="predicted"/>
<feature type="domain" description="Radical SAM core" evidence="5">
    <location>
        <begin position="122"/>
        <end position="341"/>
    </location>
</feature>
<keyword evidence="3" id="KW-0408">Iron</keyword>
<reference evidence="6 7" key="1">
    <citation type="submission" date="2013-12" db="EMBL/GenBank/DDBJ databases">
        <title>Comparative genomics of Petrotoga isolates.</title>
        <authorList>
            <person name="Nesbo C.L."/>
            <person name="Charchuk R."/>
            <person name="Chow K."/>
        </authorList>
    </citation>
    <scope>NUCLEOTIDE SEQUENCE [LARGE SCALE GENOMIC DNA]</scope>
    <source>
        <strain evidence="6 7">DSM 14811</strain>
    </source>
</reference>
<dbReference type="Gene3D" id="3.20.20.70">
    <property type="entry name" value="Aldolase class I"/>
    <property type="match status" value="1"/>
</dbReference>
<dbReference type="InterPro" id="IPR013785">
    <property type="entry name" value="Aldolase_TIM"/>
</dbReference>
<comment type="caution">
    <text evidence="6">The sequence shown here is derived from an EMBL/GenBank/DDBJ whole genome shotgun (WGS) entry which is preliminary data.</text>
</comment>
<keyword evidence="2" id="KW-0479">Metal-binding</keyword>
<keyword evidence="4" id="KW-0411">Iron-sulfur</keyword>
<keyword evidence="7" id="KW-1185">Reference proteome</keyword>
<gene>
    <name evidence="6" type="ORF">X927_06070</name>
</gene>
<sequence length="458" mass="51729">MREDVYLKLNVNKAKLFLSPLYPTLMFIPNMSKSRDSSLKQSLSLKLTKEGGEIIEKMYEPMKVGQMIEFFSKKYSDSEERVKENIFNFLNQLRSYGLSTISYEKKDAIIDDKLEKLGSWNYVVPRGMVVEITSKCNFRCKHCYNKSGESEHLTDIDKEDAFSLIDQMFALGTRTLEITGGEPSIHPYFNEIIEKALNEDFELIGILSNGSNFTEKTFDVLSRNKDKAVAQVDLHGSTPKYVNWFTGHKNAYELALNTIKKLVNIGIPVRLACSVTPGNVNQVEEVANIAYKIGVTAVAFGPVTPVGRAKDNDDLILSYNEDAFNAFVNTLNKLKNKFGPSFIAVLDEATSHDINCGIGSTGLVVSSKLDVRLCQMGDIIIGNLKDYKNNLKDFLINKTKLLENISKTPAPREDICGDCEDLWFCSRCIARGFIKAREKGENCRWYQKTKEHLSLLDF</sequence>
<dbReference type="PANTHER" id="PTHR11228">
    <property type="entry name" value="RADICAL SAM DOMAIN PROTEIN"/>
    <property type="match status" value="1"/>
</dbReference>
<dbReference type="SUPFAM" id="SSF102114">
    <property type="entry name" value="Radical SAM enzymes"/>
    <property type="match status" value="1"/>
</dbReference>
<dbReference type="PROSITE" id="PS51918">
    <property type="entry name" value="RADICAL_SAM"/>
    <property type="match status" value="1"/>
</dbReference>
<dbReference type="GO" id="GO:0046872">
    <property type="term" value="F:metal ion binding"/>
    <property type="evidence" value="ECO:0007669"/>
    <property type="project" value="UniProtKB-KW"/>
</dbReference>
<dbReference type="GO" id="GO:0051536">
    <property type="term" value="F:iron-sulfur cluster binding"/>
    <property type="evidence" value="ECO:0007669"/>
    <property type="project" value="UniProtKB-KW"/>
</dbReference>
<dbReference type="Proteomes" id="UP000236604">
    <property type="component" value="Unassembled WGS sequence"/>
</dbReference>
<organism evidence="6 7">
    <name type="scientific">Petrotoga mexicana DSM 14811</name>
    <dbReference type="NCBI Taxonomy" id="1122954"/>
    <lineage>
        <taxon>Bacteria</taxon>
        <taxon>Thermotogati</taxon>
        <taxon>Thermotogota</taxon>
        <taxon>Thermotogae</taxon>
        <taxon>Petrotogales</taxon>
        <taxon>Petrotogaceae</taxon>
        <taxon>Petrotoga</taxon>
    </lineage>
</organism>
<evidence type="ECO:0000256" key="4">
    <source>
        <dbReference type="ARBA" id="ARBA00023014"/>
    </source>
</evidence>
<dbReference type="AlphaFoldDB" id="A0A2K1P8V7"/>
<dbReference type="CDD" id="cd01335">
    <property type="entry name" value="Radical_SAM"/>
    <property type="match status" value="1"/>
</dbReference>
<dbReference type="RefSeq" id="WP_103077164.1">
    <property type="nucleotide sequence ID" value="NZ_AZRN01000023.1"/>
</dbReference>
<evidence type="ECO:0000256" key="3">
    <source>
        <dbReference type="ARBA" id="ARBA00023004"/>
    </source>
</evidence>
<dbReference type="SFLD" id="SFLDG01386">
    <property type="entry name" value="main_SPASM_domain-containing"/>
    <property type="match status" value="1"/>
</dbReference>
<evidence type="ECO:0000313" key="7">
    <source>
        <dbReference type="Proteomes" id="UP000236604"/>
    </source>
</evidence>
<accession>A0A2K1P8V7</accession>
<dbReference type="InterPro" id="IPR007197">
    <property type="entry name" value="rSAM"/>
</dbReference>
<dbReference type="EMBL" id="AZRN01000023">
    <property type="protein sequence ID" value="PNR99235.1"/>
    <property type="molecule type" value="Genomic_DNA"/>
</dbReference>
<name>A0A2K1P8V7_9BACT</name>
<evidence type="ECO:0000256" key="1">
    <source>
        <dbReference type="ARBA" id="ARBA00022691"/>
    </source>
</evidence>